<keyword evidence="1" id="KW-1133">Transmembrane helix</keyword>
<feature type="transmembrane region" description="Helical" evidence="1">
    <location>
        <begin position="41"/>
        <end position="60"/>
    </location>
</feature>
<feature type="domain" description="DUF1468" evidence="2">
    <location>
        <begin position="14"/>
        <end position="142"/>
    </location>
</feature>
<evidence type="ECO:0000259" key="2">
    <source>
        <dbReference type="Pfam" id="PF07331"/>
    </source>
</evidence>
<sequence>MIINRDKIRSNPLALVFIVISIAVILFASRFPDNGQVGPGFFPIIISAGIIVFAIVDLIVDDDTELEMIDFDFKSAALVFVLLLLYLGLMPVLGFLIGTMVFLPIVLYYSGIRSKITIISISICLPVALFYIFSRFFLVRLPEGIIPFSRLLPTLPIGVIL</sequence>
<evidence type="ECO:0000313" key="3">
    <source>
        <dbReference type="EMBL" id="GAA5049796.1"/>
    </source>
</evidence>
<keyword evidence="1" id="KW-0472">Membrane</keyword>
<dbReference type="AlphaFoldDB" id="A0AAV3UHG4"/>
<name>A0AAV3UHG4_9EURY</name>
<dbReference type="RefSeq" id="WP_227777331.1">
    <property type="nucleotide sequence ID" value="NZ_BAABKX010000007.1"/>
</dbReference>
<feature type="transmembrane region" description="Helical" evidence="1">
    <location>
        <begin position="12"/>
        <end position="29"/>
    </location>
</feature>
<evidence type="ECO:0000313" key="4">
    <source>
        <dbReference type="Proteomes" id="UP001501729"/>
    </source>
</evidence>
<feature type="transmembrane region" description="Helical" evidence="1">
    <location>
        <begin position="116"/>
        <end position="138"/>
    </location>
</feature>
<gene>
    <name evidence="3" type="ORF">GCM10025751_23010</name>
</gene>
<accession>A0AAV3UHG4</accession>
<comment type="caution">
    <text evidence="3">The sequence shown here is derived from an EMBL/GenBank/DDBJ whole genome shotgun (WGS) entry which is preliminary data.</text>
</comment>
<dbReference type="GeneID" id="68615443"/>
<dbReference type="Proteomes" id="UP001501729">
    <property type="component" value="Unassembled WGS sequence"/>
</dbReference>
<dbReference type="InterPro" id="IPR009936">
    <property type="entry name" value="DUF1468"/>
</dbReference>
<reference evidence="3 4" key="1">
    <citation type="journal article" date="2019" name="Int. J. Syst. Evol. Microbiol.">
        <title>The Global Catalogue of Microorganisms (GCM) 10K type strain sequencing project: providing services to taxonomists for standard genome sequencing and annotation.</title>
        <authorList>
            <consortium name="The Broad Institute Genomics Platform"/>
            <consortium name="The Broad Institute Genome Sequencing Center for Infectious Disease"/>
            <person name="Wu L."/>
            <person name="Ma J."/>
        </authorList>
    </citation>
    <scope>NUCLEOTIDE SEQUENCE [LARGE SCALE GENOMIC DNA]</scope>
    <source>
        <strain evidence="3 4">JCM 17504</strain>
    </source>
</reference>
<dbReference type="Pfam" id="PF07331">
    <property type="entry name" value="TctB"/>
    <property type="match status" value="1"/>
</dbReference>
<feature type="transmembrane region" description="Helical" evidence="1">
    <location>
        <begin position="80"/>
        <end position="110"/>
    </location>
</feature>
<dbReference type="EMBL" id="BAABKX010000007">
    <property type="protein sequence ID" value="GAA5049796.1"/>
    <property type="molecule type" value="Genomic_DNA"/>
</dbReference>
<keyword evidence="4" id="KW-1185">Reference proteome</keyword>
<protein>
    <recommendedName>
        <fullName evidence="2">DUF1468 domain-containing protein</fullName>
    </recommendedName>
</protein>
<evidence type="ECO:0000256" key="1">
    <source>
        <dbReference type="SAM" id="Phobius"/>
    </source>
</evidence>
<keyword evidence="1" id="KW-0812">Transmembrane</keyword>
<organism evidence="3 4">
    <name type="scientific">Haladaptatus pallidirubidus</name>
    <dbReference type="NCBI Taxonomy" id="1008152"/>
    <lineage>
        <taxon>Archaea</taxon>
        <taxon>Methanobacteriati</taxon>
        <taxon>Methanobacteriota</taxon>
        <taxon>Stenosarchaea group</taxon>
        <taxon>Halobacteria</taxon>
        <taxon>Halobacteriales</taxon>
        <taxon>Haladaptataceae</taxon>
        <taxon>Haladaptatus</taxon>
    </lineage>
</organism>
<proteinExistence type="predicted"/>